<dbReference type="PANTHER" id="PTHR42470:SF2">
    <property type="match status" value="1"/>
</dbReference>
<keyword evidence="3" id="KW-1185">Reference proteome</keyword>
<evidence type="ECO:0000259" key="1">
    <source>
        <dbReference type="Pfam" id="PF25545"/>
    </source>
</evidence>
<dbReference type="EMBL" id="CAJPDQ010000004">
    <property type="protein sequence ID" value="CAF9908956.1"/>
    <property type="molecule type" value="Genomic_DNA"/>
</dbReference>
<name>A0A8H3ELN8_9LECA</name>
<proteinExistence type="predicted"/>
<evidence type="ECO:0000313" key="3">
    <source>
        <dbReference type="Proteomes" id="UP000664169"/>
    </source>
</evidence>
<gene>
    <name evidence="2" type="ORF">GOMPHAMPRED_006363</name>
</gene>
<dbReference type="Proteomes" id="UP000664169">
    <property type="component" value="Unassembled WGS sequence"/>
</dbReference>
<evidence type="ECO:0000313" key="2">
    <source>
        <dbReference type="EMBL" id="CAF9908956.1"/>
    </source>
</evidence>
<dbReference type="PANTHER" id="PTHR42470">
    <property type="entry name" value="VAST DOMAIN-CONTAINING PROTEIN"/>
    <property type="match status" value="1"/>
</dbReference>
<sequence>MVDPIEHWRRQGGWPKELFESDAMPILDPNNNSLARCISRKRSIGGSSTSTRDLNREEKAAPYEHPRYEQILQLSGIFMKEDDLGPSKKAVDVCKDLLKKNVELPQNTGFADNLFEQTIIDCHGKNEARIIRDIGLLPDFSVGFTREAFTEEQLEKVRIVLGNSEDQASIFRTTWYMYFPFLGCEAKKGDGALDVADRQNAHSMSMAVRGVVTLFRLANRAKELDGQILAFSISYNDTYVRIYGYYPRVQDEETKYYRYRIADIALRDPKSKERWKTYKFVRSIYEHWAPIHLKRLQSVLIKMDKVVTAPTERTGILQTFSRSSISSELPSAANLRTELTTPSKRHVTAKPDTIASSEHGMDGRTTTVKRQGSVRLLKLQRRG</sequence>
<reference evidence="2" key="1">
    <citation type="submission" date="2021-03" db="EMBL/GenBank/DDBJ databases">
        <authorList>
            <person name="Tagirdzhanova G."/>
        </authorList>
    </citation>
    <scope>NUCLEOTIDE SEQUENCE</scope>
</reference>
<dbReference type="Pfam" id="PF25545">
    <property type="entry name" value="DUF7924"/>
    <property type="match status" value="1"/>
</dbReference>
<accession>A0A8H3ELN8</accession>
<comment type="caution">
    <text evidence="2">The sequence shown here is derived from an EMBL/GenBank/DDBJ whole genome shotgun (WGS) entry which is preliminary data.</text>
</comment>
<dbReference type="AlphaFoldDB" id="A0A8H3ELN8"/>
<organism evidence="2 3">
    <name type="scientific">Gomphillus americanus</name>
    <dbReference type="NCBI Taxonomy" id="1940652"/>
    <lineage>
        <taxon>Eukaryota</taxon>
        <taxon>Fungi</taxon>
        <taxon>Dikarya</taxon>
        <taxon>Ascomycota</taxon>
        <taxon>Pezizomycotina</taxon>
        <taxon>Lecanoromycetes</taxon>
        <taxon>OSLEUM clade</taxon>
        <taxon>Ostropomycetidae</taxon>
        <taxon>Ostropales</taxon>
        <taxon>Graphidaceae</taxon>
        <taxon>Gomphilloideae</taxon>
        <taxon>Gomphillus</taxon>
    </lineage>
</organism>
<feature type="domain" description="DUF7924" evidence="1">
    <location>
        <begin position="138"/>
        <end position="300"/>
    </location>
</feature>
<dbReference type="InterPro" id="IPR057684">
    <property type="entry name" value="DUF7924"/>
</dbReference>
<dbReference type="OrthoDB" id="5132737at2759"/>
<protein>
    <recommendedName>
        <fullName evidence="1">DUF7924 domain-containing protein</fullName>
    </recommendedName>
</protein>